<dbReference type="EMBL" id="KZ805315">
    <property type="protein sequence ID" value="PVI05238.1"/>
    <property type="molecule type" value="Genomic_DNA"/>
</dbReference>
<evidence type="ECO:0000313" key="2">
    <source>
        <dbReference type="EMBL" id="PVI05238.1"/>
    </source>
</evidence>
<keyword evidence="3" id="KW-1185">Reference proteome</keyword>
<accession>A0A2V1E3W0</accession>
<evidence type="ECO:0000256" key="1">
    <source>
        <dbReference type="SAM" id="Phobius"/>
    </source>
</evidence>
<dbReference type="Proteomes" id="UP000244855">
    <property type="component" value="Unassembled WGS sequence"/>
</dbReference>
<feature type="transmembrane region" description="Helical" evidence="1">
    <location>
        <begin position="44"/>
        <end position="62"/>
    </location>
</feature>
<protein>
    <submittedName>
        <fullName evidence="2">Uncharacterized protein</fullName>
    </submittedName>
</protein>
<dbReference type="AlphaFoldDB" id="A0A2V1E3W0"/>
<keyword evidence="1" id="KW-1133">Transmembrane helix</keyword>
<keyword evidence="1" id="KW-0812">Transmembrane</keyword>
<sequence>MQKLCKLFGACVGFGIGLHFFCLIPAAVAFWHILQAFRPLAGRMAFYCMFLPFGVTGGGTNWSRRIETPKLSFV</sequence>
<reference evidence="2 3" key="1">
    <citation type="journal article" date="2018" name="Sci. Rep.">
        <title>Comparative genomics provides insights into the lifestyle and reveals functional heterogeneity of dark septate endophytic fungi.</title>
        <authorList>
            <person name="Knapp D.G."/>
            <person name="Nemeth J.B."/>
            <person name="Barry K."/>
            <person name="Hainaut M."/>
            <person name="Henrissat B."/>
            <person name="Johnson J."/>
            <person name="Kuo A."/>
            <person name="Lim J.H.P."/>
            <person name="Lipzen A."/>
            <person name="Nolan M."/>
            <person name="Ohm R.A."/>
            <person name="Tamas L."/>
            <person name="Grigoriev I.V."/>
            <person name="Spatafora J.W."/>
            <person name="Nagy L.G."/>
            <person name="Kovacs G.M."/>
        </authorList>
    </citation>
    <scope>NUCLEOTIDE SEQUENCE [LARGE SCALE GENOMIC DNA]</scope>
    <source>
        <strain evidence="2 3">DSE2036</strain>
    </source>
</reference>
<keyword evidence="1" id="KW-0472">Membrane</keyword>
<feature type="transmembrane region" description="Helical" evidence="1">
    <location>
        <begin position="7"/>
        <end position="32"/>
    </location>
</feature>
<evidence type="ECO:0000313" key="3">
    <source>
        <dbReference type="Proteomes" id="UP000244855"/>
    </source>
</evidence>
<gene>
    <name evidence="2" type="ORF">DM02DRAFT_111336</name>
</gene>
<organism evidence="2 3">
    <name type="scientific">Periconia macrospinosa</name>
    <dbReference type="NCBI Taxonomy" id="97972"/>
    <lineage>
        <taxon>Eukaryota</taxon>
        <taxon>Fungi</taxon>
        <taxon>Dikarya</taxon>
        <taxon>Ascomycota</taxon>
        <taxon>Pezizomycotina</taxon>
        <taxon>Dothideomycetes</taxon>
        <taxon>Pleosporomycetidae</taxon>
        <taxon>Pleosporales</taxon>
        <taxon>Massarineae</taxon>
        <taxon>Periconiaceae</taxon>
        <taxon>Periconia</taxon>
    </lineage>
</organism>
<proteinExistence type="predicted"/>
<name>A0A2V1E3W0_9PLEO</name>